<accession>A0A151JFY2</accession>
<dbReference type="Proteomes" id="UP000075349">
    <property type="component" value="Unassembled WGS sequence"/>
</dbReference>
<dbReference type="AlphaFoldDB" id="A0A151JFY2"/>
<gene>
    <name evidence="1" type="ORF">AUQ44_01815</name>
</gene>
<comment type="caution">
    <text evidence="1">The sequence shown here is derived from an EMBL/GenBank/DDBJ whole genome shotgun (WGS) entry which is preliminary data.</text>
</comment>
<evidence type="ECO:0000313" key="1">
    <source>
        <dbReference type="EMBL" id="KYN24655.1"/>
    </source>
</evidence>
<protein>
    <submittedName>
        <fullName evidence="1">Uncharacterized protein</fullName>
    </submittedName>
</protein>
<evidence type="ECO:0000313" key="2">
    <source>
        <dbReference type="Proteomes" id="UP000075349"/>
    </source>
</evidence>
<name>A0A151JFY2_9VIBR</name>
<sequence>MYLDEIKGLELQVTLQVISELDEIVDELALLPEEDIIDIETARKIKEILEKSDATLDAELQLRKVLYVTPKRFNQAMLLTEPYKLLAKNSWFLMSPNAQVDFASATSCIAMNQSTAAAFHLMRSVEEMVKQLYFSYVKQKRMAKPMWGPIIQKLMTKNNPKPEAVLIESLDMIRKNYRNPTQHPDKYYNIDEAQDLLHHSIVAINMIAADIRTRA</sequence>
<reference evidence="2" key="1">
    <citation type="submission" date="2015-12" db="EMBL/GenBank/DDBJ databases">
        <authorList>
            <person name="Tarr C.L."/>
            <person name="Gladney L.M."/>
        </authorList>
    </citation>
    <scope>NUCLEOTIDE SEQUENCE [LARGE SCALE GENOMIC DNA]</scope>
    <source>
        <strain evidence="2">2756-81</strain>
    </source>
</reference>
<organism evidence="1 2">
    <name type="scientific">Vibrio cidicii</name>
    <dbReference type="NCBI Taxonomy" id="1763883"/>
    <lineage>
        <taxon>Bacteria</taxon>
        <taxon>Pseudomonadati</taxon>
        <taxon>Pseudomonadota</taxon>
        <taxon>Gammaproteobacteria</taxon>
        <taxon>Vibrionales</taxon>
        <taxon>Vibrionaceae</taxon>
        <taxon>Vibrio</taxon>
    </lineage>
</organism>
<dbReference type="EMBL" id="LOMK01000001">
    <property type="protein sequence ID" value="KYN24655.1"/>
    <property type="molecule type" value="Genomic_DNA"/>
</dbReference>
<proteinExistence type="predicted"/>